<protein>
    <submittedName>
        <fullName evidence="1">Uncharacterized protein</fullName>
    </submittedName>
</protein>
<gene>
    <name evidence="1" type="ORF">ONZ43_g995</name>
</gene>
<dbReference type="EMBL" id="JAPESX010000151">
    <property type="protein sequence ID" value="KAJ8122934.1"/>
    <property type="molecule type" value="Genomic_DNA"/>
</dbReference>
<evidence type="ECO:0000313" key="1">
    <source>
        <dbReference type="EMBL" id="KAJ8122934.1"/>
    </source>
</evidence>
<accession>A0ACC2J6G5</accession>
<comment type="caution">
    <text evidence="1">The sequence shown here is derived from an EMBL/GenBank/DDBJ whole genome shotgun (WGS) entry which is preliminary data.</text>
</comment>
<keyword evidence="2" id="KW-1185">Reference proteome</keyword>
<dbReference type="Proteomes" id="UP001153334">
    <property type="component" value="Unassembled WGS sequence"/>
</dbReference>
<sequence length="260" mass="29559">MADSLGDNHLGNEQPEVDQTEDEHLAVEILEGLSEEEHSNGQPSDAEPSDDESDAELSEQEQTDPDSDGNDSSGEEDEEEEEEDEDWWESYDIGDSAEECDGSEDDDGDGSDNGSDEGFDFEGGDRYEDGSERTFHQFMNLPPEIRRMIWRFALPKGRVLRICSPDPSVDQWRLPREMFAPDILNPDRFATMPLAGVCRESRAFIKKYGYERLWGDRMNTHAEPFMGPWFCRGRDTFEVFTNGTLKRITNNGTAGHWLLD</sequence>
<name>A0ACC2J6G5_9PEZI</name>
<evidence type="ECO:0000313" key="2">
    <source>
        <dbReference type="Proteomes" id="UP001153334"/>
    </source>
</evidence>
<proteinExistence type="predicted"/>
<organism evidence="1 2">
    <name type="scientific">Nemania bipapillata</name>
    <dbReference type="NCBI Taxonomy" id="110536"/>
    <lineage>
        <taxon>Eukaryota</taxon>
        <taxon>Fungi</taxon>
        <taxon>Dikarya</taxon>
        <taxon>Ascomycota</taxon>
        <taxon>Pezizomycotina</taxon>
        <taxon>Sordariomycetes</taxon>
        <taxon>Xylariomycetidae</taxon>
        <taxon>Xylariales</taxon>
        <taxon>Xylariaceae</taxon>
        <taxon>Nemania</taxon>
    </lineage>
</organism>
<reference evidence="1" key="1">
    <citation type="submission" date="2022-11" db="EMBL/GenBank/DDBJ databases">
        <title>Genome Sequence of Nemania bipapillata.</title>
        <authorList>
            <person name="Buettner E."/>
        </authorList>
    </citation>
    <scope>NUCLEOTIDE SEQUENCE</scope>
    <source>
        <strain evidence="1">CP14</strain>
    </source>
</reference>